<accession>I3S500</accession>
<dbReference type="EMBL" id="BT135547">
    <property type="protein sequence ID" value="AFK35342.1"/>
    <property type="molecule type" value="mRNA"/>
</dbReference>
<sequence length="51" mass="5842">MSPILIMAVTKSEEKELGYKLYSCTMESVDPPLKSCWSEWSSPLLSTRFLK</sequence>
<name>I3S500_MEDTR</name>
<dbReference type="EMBL" id="PSQE01000005">
    <property type="protein sequence ID" value="RHN57222.1"/>
    <property type="molecule type" value="Genomic_DNA"/>
</dbReference>
<dbReference type="AlphaFoldDB" id="I3S500"/>
<dbReference type="Gramene" id="rna32732">
    <property type="protein sequence ID" value="RHN57222.1"/>
    <property type="gene ID" value="gene32732"/>
</dbReference>
<protein>
    <submittedName>
        <fullName evidence="1">Uncharacterized protein</fullName>
    </submittedName>
</protein>
<reference evidence="1" key="1">
    <citation type="submission" date="2012-05" db="EMBL/GenBank/DDBJ databases">
        <authorList>
            <person name="Krishnakumar V."/>
            <person name="Cheung F."/>
            <person name="Xiao Y."/>
            <person name="Chan A."/>
            <person name="Moskal W.A."/>
            <person name="Town C.D."/>
        </authorList>
    </citation>
    <scope>NUCLEOTIDE SEQUENCE</scope>
</reference>
<evidence type="ECO:0000313" key="1">
    <source>
        <dbReference type="EMBL" id="AFK35342.1"/>
    </source>
</evidence>
<evidence type="ECO:0000313" key="2">
    <source>
        <dbReference type="EMBL" id="RHN57222.1"/>
    </source>
</evidence>
<dbReference type="Proteomes" id="UP000265566">
    <property type="component" value="Chromosome 5"/>
</dbReference>
<proteinExistence type="evidence at transcript level"/>
<organism evidence="1">
    <name type="scientific">Medicago truncatula</name>
    <name type="common">Barrel medic</name>
    <name type="synonym">Medicago tribuloides</name>
    <dbReference type="NCBI Taxonomy" id="3880"/>
    <lineage>
        <taxon>Eukaryota</taxon>
        <taxon>Viridiplantae</taxon>
        <taxon>Streptophyta</taxon>
        <taxon>Embryophyta</taxon>
        <taxon>Tracheophyta</taxon>
        <taxon>Spermatophyta</taxon>
        <taxon>Magnoliopsida</taxon>
        <taxon>eudicotyledons</taxon>
        <taxon>Gunneridae</taxon>
        <taxon>Pentapetalae</taxon>
        <taxon>rosids</taxon>
        <taxon>fabids</taxon>
        <taxon>Fabales</taxon>
        <taxon>Fabaceae</taxon>
        <taxon>Papilionoideae</taxon>
        <taxon>50 kb inversion clade</taxon>
        <taxon>NPAAA clade</taxon>
        <taxon>Hologalegina</taxon>
        <taxon>IRL clade</taxon>
        <taxon>Trifolieae</taxon>
        <taxon>Medicago</taxon>
    </lineage>
</organism>
<reference evidence="2" key="2">
    <citation type="journal article" date="2018" name="Nat. Plants">
        <title>Whole-genome landscape of Medicago truncatula symbiotic genes.</title>
        <authorList>
            <person name="Pecrix Y."/>
            <person name="Gamas P."/>
            <person name="Carrere S."/>
        </authorList>
    </citation>
    <scope>NUCLEOTIDE SEQUENCE</scope>
    <source>
        <tissue evidence="2">Leaves</tissue>
    </source>
</reference>
<gene>
    <name evidence="2" type="ORF">MtrunA17_Chr5g0438031</name>
</gene>